<comment type="caution">
    <text evidence="1">The sequence shown here is derived from an EMBL/GenBank/DDBJ whole genome shotgun (WGS) entry which is preliminary data.</text>
</comment>
<evidence type="ECO:0000313" key="2">
    <source>
        <dbReference type="Proteomes" id="UP001165960"/>
    </source>
</evidence>
<organism evidence="1 2">
    <name type="scientific">Entomophthora muscae</name>
    <dbReference type="NCBI Taxonomy" id="34485"/>
    <lineage>
        <taxon>Eukaryota</taxon>
        <taxon>Fungi</taxon>
        <taxon>Fungi incertae sedis</taxon>
        <taxon>Zoopagomycota</taxon>
        <taxon>Entomophthoromycotina</taxon>
        <taxon>Entomophthoromycetes</taxon>
        <taxon>Entomophthorales</taxon>
        <taxon>Entomophthoraceae</taxon>
        <taxon>Entomophthora</taxon>
    </lineage>
</organism>
<protein>
    <submittedName>
        <fullName evidence="1">Uncharacterized protein</fullName>
    </submittedName>
</protein>
<reference evidence="1" key="1">
    <citation type="submission" date="2022-04" db="EMBL/GenBank/DDBJ databases">
        <title>Genome of the entomopathogenic fungus Entomophthora muscae.</title>
        <authorList>
            <person name="Elya C."/>
            <person name="Lovett B.R."/>
            <person name="Lee E."/>
            <person name="Macias A.M."/>
            <person name="Hajek A.E."/>
            <person name="De Bivort B.L."/>
            <person name="Kasson M.T."/>
            <person name="De Fine Licht H.H."/>
            <person name="Stajich J.E."/>
        </authorList>
    </citation>
    <scope>NUCLEOTIDE SEQUENCE</scope>
    <source>
        <strain evidence="1">Berkeley</strain>
    </source>
</reference>
<sequence length="134" mass="15139">MLKNFDLRNLPLTNSQNAILKNIHSAATKPKGLYFRTKYGNEIFLETQSKPFDFGSSISHLDISYSDTDEMLMIKSIVDGHGVHDRATNKAWKTSPIGPLTLEILETIGYKRNKMATFENSLGGFVTKKRRTKS</sequence>
<name>A0ACC2RIU0_9FUNG</name>
<dbReference type="Proteomes" id="UP001165960">
    <property type="component" value="Unassembled WGS sequence"/>
</dbReference>
<keyword evidence="2" id="KW-1185">Reference proteome</keyword>
<accession>A0ACC2RIU0</accession>
<gene>
    <name evidence="1" type="ORF">DSO57_1019927</name>
</gene>
<evidence type="ECO:0000313" key="1">
    <source>
        <dbReference type="EMBL" id="KAJ9049885.1"/>
    </source>
</evidence>
<dbReference type="EMBL" id="QTSX02007191">
    <property type="protein sequence ID" value="KAJ9049885.1"/>
    <property type="molecule type" value="Genomic_DNA"/>
</dbReference>
<proteinExistence type="predicted"/>